<dbReference type="PANTHER" id="PTHR36577">
    <property type="entry name" value="DUF521 DOMAIN PROTEIN (AFU_ORTHOLOGUE AFUA_6G00490)"/>
    <property type="match status" value="1"/>
</dbReference>
<keyword evidence="2" id="KW-0456">Lyase</keyword>
<dbReference type="Pfam" id="PF01989">
    <property type="entry name" value="AcnX_swivel_put"/>
    <property type="match status" value="1"/>
</dbReference>
<feature type="domain" description="Phosphomevalonate dehydratase small subunit-like" evidence="4">
    <location>
        <begin position="26"/>
        <end position="109"/>
    </location>
</feature>
<protein>
    <recommendedName>
        <fullName evidence="8">DUF521 domain-containing protein</fullName>
    </recommendedName>
</protein>
<dbReference type="SUPFAM" id="SSF52016">
    <property type="entry name" value="LeuD/IlvD-like"/>
    <property type="match status" value="1"/>
</dbReference>
<evidence type="ECO:0008006" key="8">
    <source>
        <dbReference type="Google" id="ProtNLM"/>
    </source>
</evidence>
<evidence type="ECO:0000259" key="5">
    <source>
        <dbReference type="Pfam" id="PF04412"/>
    </source>
</evidence>
<keyword evidence="1" id="KW-0408">Iron</keyword>
<dbReference type="Gene3D" id="3.50.30.10">
    <property type="entry name" value="Phosphohistidine domain"/>
    <property type="match status" value="1"/>
</dbReference>
<gene>
    <name evidence="6" type="ORF">AB1Y20_020355</name>
</gene>
<sequence>MARRFRGEPLVAGEASGELLYSTVGLSFWGGVDPLSGEVIDRHHPLHGQRLRGKVLAIPGGRGSCTGSQVLLELLLRGAAPAAIVLARPDDILALGAIVADELFAASLPIVCVGDSFASLRAAATVAVDADGAVRLDGAPPEPAADSAPAPTPPPRLRLSAADEAMLSGREGRAAQLAMRILVRAARVQRAAELLDVAQAHLDGCIFVGRGSLAFAQRMVRLGGSARVPTSLNAISVDLRRWRALGVSAALGEPASALSEAYVALGARPTFTCAPYLLDGAPAAGEDVAWSESNAVVFANSCLGARTQKYADFLDVCAAITGRAPRAGCHLDEHRRARLVLAVPPSALPLIDDSFFPTLGYLCGLRAAAVVPVITGLEAASPSQADLKAFSAAFGTTASAPMFHIAGHTPEASDVRTALGGESAPLVSLSVADLEEAFLQLDSQRADEEVGLIALGNPHFSLEECASLARLCAPHLRDGRTKHAEVEVILTLGRDVLAAAEAEGHAATLRAFGVRLLNDTCWCMLTEPVVPASSRTILTNSAKYAHYGPGLVQRSFRFASLAGCVSAAVTARAPTSRPPWLAAPSPPPPSGAAPRRWRHCSAREAPAPATPRHLSEWATMPPFSPRMHVATAGRLSAARTLLRASRVVFRRF</sequence>
<dbReference type="EMBL" id="JBGBPQ010000004">
    <property type="protein sequence ID" value="KAL1525499.1"/>
    <property type="molecule type" value="Genomic_DNA"/>
</dbReference>
<comment type="caution">
    <text evidence="6">The sequence shown here is derived from an EMBL/GenBank/DDBJ whole genome shotgun (WGS) entry which is preliminary data.</text>
</comment>
<dbReference type="Proteomes" id="UP001515480">
    <property type="component" value="Unassembled WGS sequence"/>
</dbReference>
<reference evidence="6 7" key="1">
    <citation type="journal article" date="2024" name="Science">
        <title>Giant polyketide synthase enzymes in the biosynthesis of giant marine polyether toxins.</title>
        <authorList>
            <person name="Fallon T.R."/>
            <person name="Shende V.V."/>
            <person name="Wierzbicki I.H."/>
            <person name="Pendleton A.L."/>
            <person name="Watervoot N.F."/>
            <person name="Auber R.P."/>
            <person name="Gonzalez D.J."/>
            <person name="Wisecaver J.H."/>
            <person name="Moore B.S."/>
        </authorList>
    </citation>
    <scope>NUCLEOTIDE SEQUENCE [LARGE SCALE GENOMIC DNA]</scope>
    <source>
        <strain evidence="6 7">12B1</strain>
    </source>
</reference>
<evidence type="ECO:0000259" key="4">
    <source>
        <dbReference type="Pfam" id="PF01989"/>
    </source>
</evidence>
<evidence type="ECO:0000256" key="1">
    <source>
        <dbReference type="ARBA" id="ARBA00023004"/>
    </source>
</evidence>
<dbReference type="PANTHER" id="PTHR36577:SF3">
    <property type="entry name" value="DUF521 DOMAIN PROTEIN (AFU_ORTHOLOGUE AFUA_6G00490)"/>
    <property type="match status" value="1"/>
</dbReference>
<accession>A0AB34JUV6</accession>
<dbReference type="InterPro" id="IPR002840">
    <property type="entry name" value="PMDh-S-like_dom"/>
</dbReference>
<organism evidence="6 7">
    <name type="scientific">Prymnesium parvum</name>
    <name type="common">Toxic golden alga</name>
    <dbReference type="NCBI Taxonomy" id="97485"/>
    <lineage>
        <taxon>Eukaryota</taxon>
        <taxon>Haptista</taxon>
        <taxon>Haptophyta</taxon>
        <taxon>Prymnesiophyceae</taxon>
        <taxon>Prymnesiales</taxon>
        <taxon>Prymnesiaceae</taxon>
        <taxon>Prymnesium</taxon>
    </lineage>
</organism>
<feature type="region of interest" description="Disordered" evidence="3">
    <location>
        <begin position="576"/>
        <end position="596"/>
    </location>
</feature>
<name>A0AB34JUV6_PRYPA</name>
<dbReference type="Pfam" id="PF04412">
    <property type="entry name" value="AcnX"/>
    <property type="match status" value="1"/>
</dbReference>
<dbReference type="CDD" id="cd01355">
    <property type="entry name" value="AcnX"/>
    <property type="match status" value="1"/>
</dbReference>
<evidence type="ECO:0000256" key="2">
    <source>
        <dbReference type="ARBA" id="ARBA00023239"/>
    </source>
</evidence>
<dbReference type="GO" id="GO:0016829">
    <property type="term" value="F:lyase activity"/>
    <property type="evidence" value="ECO:0007669"/>
    <property type="project" value="UniProtKB-KW"/>
</dbReference>
<feature type="domain" description="Phosphomevalonate dehydratase large subunit-like" evidence="5">
    <location>
        <begin position="158"/>
        <end position="565"/>
    </location>
</feature>
<evidence type="ECO:0000256" key="3">
    <source>
        <dbReference type="SAM" id="MobiDB-lite"/>
    </source>
</evidence>
<evidence type="ECO:0000313" key="7">
    <source>
        <dbReference type="Proteomes" id="UP001515480"/>
    </source>
</evidence>
<dbReference type="InterPro" id="IPR007506">
    <property type="entry name" value="PMDh-L-like_dom"/>
</dbReference>
<dbReference type="CDD" id="cd01356">
    <property type="entry name" value="AcnX_swivel"/>
    <property type="match status" value="1"/>
</dbReference>
<evidence type="ECO:0000313" key="6">
    <source>
        <dbReference type="EMBL" id="KAL1525499.1"/>
    </source>
</evidence>
<proteinExistence type="predicted"/>
<feature type="region of interest" description="Disordered" evidence="3">
    <location>
        <begin position="137"/>
        <end position="156"/>
    </location>
</feature>
<dbReference type="AlphaFoldDB" id="A0AB34JUV6"/>
<keyword evidence="7" id="KW-1185">Reference proteome</keyword>